<feature type="transmembrane region" description="Helical" evidence="1">
    <location>
        <begin position="449"/>
        <end position="470"/>
    </location>
</feature>
<keyword evidence="1" id="KW-0472">Membrane</keyword>
<feature type="transmembrane region" description="Helical" evidence="1">
    <location>
        <begin position="383"/>
        <end position="403"/>
    </location>
</feature>
<feature type="transmembrane region" description="Helical" evidence="1">
    <location>
        <begin position="953"/>
        <end position="973"/>
    </location>
</feature>
<dbReference type="InterPro" id="IPR001036">
    <property type="entry name" value="Acrflvin-R"/>
</dbReference>
<evidence type="ECO:0000256" key="1">
    <source>
        <dbReference type="SAM" id="Phobius"/>
    </source>
</evidence>
<dbReference type="SUPFAM" id="SSF82866">
    <property type="entry name" value="Multidrug efflux transporter AcrB transmembrane domain"/>
    <property type="match status" value="2"/>
</dbReference>
<feature type="transmembrane region" description="Helical" evidence="1">
    <location>
        <begin position="927"/>
        <end position="946"/>
    </location>
</feature>
<feature type="transmembrane region" description="Helical" evidence="1">
    <location>
        <begin position="409"/>
        <end position="428"/>
    </location>
</feature>
<feature type="transmembrane region" description="Helical" evidence="1">
    <location>
        <begin position="1049"/>
        <end position="1070"/>
    </location>
</feature>
<dbReference type="EMBL" id="SOBT01000008">
    <property type="protein sequence ID" value="TDU31982.1"/>
    <property type="molecule type" value="Genomic_DNA"/>
</dbReference>
<comment type="caution">
    <text evidence="2">The sequence shown here is derived from an EMBL/GenBank/DDBJ whole genome shotgun (WGS) entry which is preliminary data.</text>
</comment>
<dbReference type="PRINTS" id="PR00702">
    <property type="entry name" value="ACRIFLAVINRP"/>
</dbReference>
<protein>
    <submittedName>
        <fullName evidence="2">Multidrug efflux pump subunit AcrB</fullName>
    </submittedName>
</protein>
<name>A0A4S3K8B4_9GAMM</name>
<gene>
    <name evidence="2" type="ORF">DFR24_1367</name>
</gene>
<evidence type="ECO:0000313" key="3">
    <source>
        <dbReference type="Proteomes" id="UP000295341"/>
    </source>
</evidence>
<organism evidence="2 3">
    <name type="scientific">Panacagrimonas perspica</name>
    <dbReference type="NCBI Taxonomy" id="381431"/>
    <lineage>
        <taxon>Bacteria</taxon>
        <taxon>Pseudomonadati</taxon>
        <taxon>Pseudomonadota</taxon>
        <taxon>Gammaproteobacteria</taxon>
        <taxon>Nevskiales</taxon>
        <taxon>Nevskiaceae</taxon>
        <taxon>Panacagrimonas</taxon>
    </lineage>
</organism>
<dbReference type="OrthoDB" id="5613295at2"/>
<dbReference type="GO" id="GO:0005886">
    <property type="term" value="C:plasma membrane"/>
    <property type="evidence" value="ECO:0007669"/>
    <property type="project" value="TreeGrafter"/>
</dbReference>
<dbReference type="AlphaFoldDB" id="A0A4S3K8B4"/>
<dbReference type="RefSeq" id="WP_133880528.1">
    <property type="nucleotide sequence ID" value="NZ_MWIN01000004.1"/>
</dbReference>
<proteinExistence type="predicted"/>
<sequence>MSEPRLNSAGIIARTFVDSKLTPLFVVAILLLALFAALNTPREENPQILVPGAQVTFELPGATSTEVERLIVAPMEARLREIEGIEHSYAAAMPGMGRIQLQFFVGTDKDAAINRVRQKVAEGRHLLPAATKEPLIQQVDADDVAIVTVTLASNRYDDYALRRLAERIGERLNTIEEVSVTQIHGGREREIRVNLDPARLQAFGVTMNEGIAMVAASNVSAVVGDLVGDGQRRSVYLRGRLPSLEEIRRLPLGAHRGQLIYLEDIGDVVDGPVPERDALTRLAFGPGDPRYSADDSVGEMASVTVSVAKKPHTNSVRVSRDILEQVAKMKAQFVPAGVEVVTTRDDGQIADHTVNSLIFELAIAVAAVMLVLIPFLGLRQAMIVCLAVPLVLGLTLTIDMLTGFTINRISLFALIMSLGMLVDDAIVVMENIHRHYEQGTTDRLRSAVLATHEIGTPTTMATITIVLAFASLSQLSGMNGAFFKSVSVNVSVAVGLSLLLAFLVVPWASQRWLPRSRHAPVHAATGHSPMQRLYIRIITPFLDDSRRRRWLFVGVGLALVASLMMPAWQFIRPAGISGPLSFGGVGLAIMPVENHNTFSATLDMPESTPIEVTDRVAREFGKLVGRHPMVTNYLSYVGMPGVLDFAGQVNGAGARVGANQAEIRINLIDKAARKTGSRAVLDELRVAAEPLLARHPGLELRFFEAPPGPPTVATVLANIHGPDPEVLRAFSARVKQEFQKTYGMVDVYDSEVADAEQFDIVVDKEKAVLSGVTTADIEQTIRALMAGVVVAEVQIPGEKNPVPLRIRVPRQFEVDPALLDRTLVRNRNGDAVPVSELTHLVKARVDRPLLRKDNEPVSYVGGNVIDISAPAYAILDMDRRLDGLEVNGERLTTGNLTLEPQIPNTVDGYQLLWDGEIRVTLDVFRDMSQILGVVVVLIFLVLVANYRSFTLPLVGMTAIPLGMIGVFPGHWLVGIKFSMTSMIGVVALAGLVVRNSLLIIDFIHDHQREGHGLREAVQLAGAVRLRPILLTSAAMILGVLVLFRDPLFIGLATSLLFGTIASTVLTLLALPPLYYRLAKSRPEWVQARGSDTPGLHGMPEGQH</sequence>
<feature type="transmembrane region" description="Helical" evidence="1">
    <location>
        <begin position="550"/>
        <end position="571"/>
    </location>
</feature>
<accession>A0A4S3K8B4</accession>
<feature type="transmembrane region" description="Helical" evidence="1">
    <location>
        <begin position="1023"/>
        <end position="1043"/>
    </location>
</feature>
<feature type="transmembrane region" description="Helical" evidence="1">
    <location>
        <begin position="21"/>
        <end position="38"/>
    </location>
</feature>
<dbReference type="Pfam" id="PF00873">
    <property type="entry name" value="ACR_tran"/>
    <property type="match status" value="1"/>
</dbReference>
<dbReference type="InterPro" id="IPR027463">
    <property type="entry name" value="AcrB_DN_DC_subdom"/>
</dbReference>
<dbReference type="PANTHER" id="PTHR32063">
    <property type="match status" value="1"/>
</dbReference>
<dbReference type="Gene3D" id="3.30.70.1430">
    <property type="entry name" value="Multidrug efflux transporter AcrB pore domain"/>
    <property type="match status" value="2"/>
</dbReference>
<feature type="transmembrane region" description="Helical" evidence="1">
    <location>
        <begin position="490"/>
        <end position="508"/>
    </location>
</feature>
<dbReference type="SUPFAM" id="SSF82693">
    <property type="entry name" value="Multidrug efflux transporter AcrB pore domain, PN1, PN2, PC1 and PC2 subdomains"/>
    <property type="match status" value="3"/>
</dbReference>
<evidence type="ECO:0000313" key="2">
    <source>
        <dbReference type="EMBL" id="TDU31982.1"/>
    </source>
</evidence>
<keyword evidence="3" id="KW-1185">Reference proteome</keyword>
<dbReference type="Gene3D" id="1.20.1640.10">
    <property type="entry name" value="Multidrug efflux transporter AcrB transmembrane domain"/>
    <property type="match status" value="2"/>
</dbReference>
<dbReference type="Gene3D" id="3.30.2090.10">
    <property type="entry name" value="Multidrug efflux transporter AcrB TolC docking domain, DN and DC subdomains"/>
    <property type="match status" value="2"/>
</dbReference>
<dbReference type="PANTHER" id="PTHR32063:SF16">
    <property type="entry name" value="CATION EFFLUX SYSTEM (ACRB_ACRD_ACRF FAMILY)"/>
    <property type="match status" value="1"/>
</dbReference>
<dbReference type="Proteomes" id="UP000295341">
    <property type="component" value="Unassembled WGS sequence"/>
</dbReference>
<feature type="transmembrane region" description="Helical" evidence="1">
    <location>
        <begin position="979"/>
        <end position="1003"/>
    </location>
</feature>
<dbReference type="Gene3D" id="3.30.70.1440">
    <property type="entry name" value="Multidrug efflux transporter AcrB pore domain"/>
    <property type="match status" value="1"/>
</dbReference>
<keyword evidence="1" id="KW-0812">Transmembrane</keyword>
<feature type="transmembrane region" description="Helical" evidence="1">
    <location>
        <begin position="357"/>
        <end position="376"/>
    </location>
</feature>
<dbReference type="Gene3D" id="3.30.70.1320">
    <property type="entry name" value="Multidrug efflux transporter AcrB pore domain like"/>
    <property type="match status" value="1"/>
</dbReference>
<dbReference type="SUPFAM" id="SSF82714">
    <property type="entry name" value="Multidrug efflux transporter AcrB TolC docking domain, DN and DC subdomains"/>
    <property type="match status" value="2"/>
</dbReference>
<dbReference type="GO" id="GO:0042910">
    <property type="term" value="F:xenobiotic transmembrane transporter activity"/>
    <property type="evidence" value="ECO:0007669"/>
    <property type="project" value="TreeGrafter"/>
</dbReference>
<reference evidence="2 3" key="1">
    <citation type="submission" date="2019-03" db="EMBL/GenBank/DDBJ databases">
        <title>Genomic Encyclopedia of Type Strains, Phase IV (KMG-IV): sequencing the most valuable type-strain genomes for metagenomic binning, comparative biology and taxonomic classification.</title>
        <authorList>
            <person name="Goeker M."/>
        </authorList>
    </citation>
    <scope>NUCLEOTIDE SEQUENCE [LARGE SCALE GENOMIC DNA]</scope>
    <source>
        <strain evidence="2 3">DSM 26377</strain>
    </source>
</reference>
<keyword evidence="1" id="KW-1133">Transmembrane helix</keyword>